<dbReference type="InterPro" id="IPR023798">
    <property type="entry name" value="Ribosomal_uS7_dom"/>
</dbReference>
<dbReference type="InterPro" id="IPR000235">
    <property type="entry name" value="Ribosomal_uS7"/>
</dbReference>
<keyword evidence="2 5" id="KW-0689">Ribosomal protein</keyword>
<evidence type="ECO:0000313" key="5">
    <source>
        <dbReference type="EMBL" id="KRX22228.1"/>
    </source>
</evidence>
<dbReference type="PANTHER" id="PTHR11205">
    <property type="entry name" value="RIBOSOMAL PROTEIN S7"/>
    <property type="match status" value="1"/>
</dbReference>
<keyword evidence="6" id="KW-1185">Reference proteome</keyword>
<dbReference type="GO" id="GO:1990904">
    <property type="term" value="C:ribonucleoprotein complex"/>
    <property type="evidence" value="ECO:0007669"/>
    <property type="project" value="UniProtKB-KW"/>
</dbReference>
<reference evidence="5 6" key="1">
    <citation type="submission" date="2015-01" db="EMBL/GenBank/DDBJ databases">
        <title>Evolution of Trichinella species and genotypes.</title>
        <authorList>
            <person name="Korhonen P.K."/>
            <person name="Edoardo P."/>
            <person name="Giuseppe L.R."/>
            <person name="Gasser R.B."/>
        </authorList>
    </citation>
    <scope>NUCLEOTIDE SEQUENCE [LARGE SCALE GENOMIC DNA]</scope>
    <source>
        <strain evidence="5">ISS37</strain>
    </source>
</reference>
<sequence length="231" mass="27227">MLYFRRICGSCFTPNLINKRTSIWNPTYQDPIVDKSELDLPLSEDDPRKYRPIKPLFHSDATTFFHDPVLITFTHMVMKDGRKDLAQRIMANCFEYIKRKQVKKWLACNSDEERKEIECNPWKIFHKAIENCTPVLKLMPATRGGITYQVNRGKGGKHFGICCKCQKYARFMAMKWLVRTCRIRGHTETMAESLGKELLDAFNNEGRIVKKKQDLHRQCEANKAYAHYRWK</sequence>
<organism evidence="5 6">
    <name type="scientific">Trichinella nelsoni</name>
    <dbReference type="NCBI Taxonomy" id="6336"/>
    <lineage>
        <taxon>Eukaryota</taxon>
        <taxon>Metazoa</taxon>
        <taxon>Ecdysozoa</taxon>
        <taxon>Nematoda</taxon>
        <taxon>Enoplea</taxon>
        <taxon>Dorylaimia</taxon>
        <taxon>Trichinellida</taxon>
        <taxon>Trichinellidae</taxon>
        <taxon>Trichinella</taxon>
    </lineage>
</organism>
<gene>
    <name evidence="5" type="primary">mrps7</name>
    <name evidence="5" type="ORF">T07_8153</name>
</gene>
<dbReference type="GO" id="GO:0006412">
    <property type="term" value="P:translation"/>
    <property type="evidence" value="ECO:0007669"/>
    <property type="project" value="InterPro"/>
</dbReference>
<comment type="caution">
    <text evidence="5">The sequence shown here is derived from an EMBL/GenBank/DDBJ whole genome shotgun (WGS) entry which is preliminary data.</text>
</comment>
<keyword evidence="3" id="KW-0687">Ribonucleoprotein</keyword>
<proteinExistence type="inferred from homology"/>
<dbReference type="OrthoDB" id="9972728at2759"/>
<evidence type="ECO:0000313" key="6">
    <source>
        <dbReference type="Proteomes" id="UP000054630"/>
    </source>
</evidence>
<dbReference type="Gene3D" id="1.10.455.10">
    <property type="entry name" value="Ribosomal protein S7 domain"/>
    <property type="match status" value="1"/>
</dbReference>
<dbReference type="Pfam" id="PF00177">
    <property type="entry name" value="Ribosomal_S7"/>
    <property type="match status" value="1"/>
</dbReference>
<evidence type="ECO:0000256" key="2">
    <source>
        <dbReference type="ARBA" id="ARBA00022980"/>
    </source>
</evidence>
<accession>A0A0V0S681</accession>
<dbReference type="STRING" id="6336.A0A0V0S681"/>
<feature type="domain" description="Small ribosomal subunit protein uS7" evidence="4">
    <location>
        <begin position="52"/>
        <end position="223"/>
    </location>
</feature>
<dbReference type="GO" id="GO:0005840">
    <property type="term" value="C:ribosome"/>
    <property type="evidence" value="ECO:0007669"/>
    <property type="project" value="UniProtKB-KW"/>
</dbReference>
<dbReference type="InterPro" id="IPR036823">
    <property type="entry name" value="Ribosomal_uS7_dom_sf"/>
</dbReference>
<dbReference type="AlphaFoldDB" id="A0A0V0S681"/>
<name>A0A0V0S681_9BILA</name>
<dbReference type="SUPFAM" id="SSF47973">
    <property type="entry name" value="Ribosomal protein S7"/>
    <property type="match status" value="1"/>
</dbReference>
<dbReference type="Proteomes" id="UP000054630">
    <property type="component" value="Unassembled WGS sequence"/>
</dbReference>
<evidence type="ECO:0000256" key="3">
    <source>
        <dbReference type="ARBA" id="ARBA00023274"/>
    </source>
</evidence>
<dbReference type="EMBL" id="JYDL01000033">
    <property type="protein sequence ID" value="KRX22228.1"/>
    <property type="molecule type" value="Genomic_DNA"/>
</dbReference>
<evidence type="ECO:0000259" key="4">
    <source>
        <dbReference type="Pfam" id="PF00177"/>
    </source>
</evidence>
<comment type="similarity">
    <text evidence="1">Belongs to the universal ribosomal protein uS7 family.</text>
</comment>
<dbReference type="CDD" id="cd14870">
    <property type="entry name" value="uS7_Mitochondria_Mammalian"/>
    <property type="match status" value="1"/>
</dbReference>
<protein>
    <submittedName>
        <fullName evidence="5">28S ribosomal protein S7, mitochondrial</fullName>
    </submittedName>
</protein>
<evidence type="ECO:0000256" key="1">
    <source>
        <dbReference type="ARBA" id="ARBA00007151"/>
    </source>
</evidence>